<name>A0AB36ZYW2_9BACT</name>
<evidence type="ECO:0000313" key="1">
    <source>
        <dbReference type="EMBL" id="PPK61399.1"/>
    </source>
</evidence>
<dbReference type="EMBL" id="PTIW01000010">
    <property type="protein sequence ID" value="PPK61399.1"/>
    <property type="molecule type" value="Genomic_DNA"/>
</dbReference>
<proteinExistence type="predicted"/>
<comment type="caution">
    <text evidence="1">The sequence shown here is derived from an EMBL/GenBank/DDBJ whole genome shotgun (WGS) entry which is preliminary data.</text>
</comment>
<sequence>MSKKDIVKLIRNLILKCCDKMFFFIDDPQQRIYTVPRLE</sequence>
<accession>A0AB36ZYW2</accession>
<evidence type="ECO:0000313" key="2">
    <source>
        <dbReference type="Proteomes" id="UP000239861"/>
    </source>
</evidence>
<dbReference type="AlphaFoldDB" id="A0AB36ZYW2"/>
<organism evidence="1 2">
    <name type="scientific">Malaciobacter marinus</name>
    <dbReference type="NCBI Taxonomy" id="505249"/>
    <lineage>
        <taxon>Bacteria</taxon>
        <taxon>Pseudomonadati</taxon>
        <taxon>Campylobacterota</taxon>
        <taxon>Epsilonproteobacteria</taxon>
        <taxon>Campylobacterales</taxon>
        <taxon>Arcobacteraceae</taxon>
        <taxon>Malaciobacter</taxon>
    </lineage>
</organism>
<reference evidence="1 2" key="1">
    <citation type="submission" date="2018-02" db="EMBL/GenBank/DDBJ databases">
        <title>Subsurface microbial communities from deep shales in Ohio and West Virginia, USA.</title>
        <authorList>
            <person name="Wrighton K."/>
        </authorList>
    </citation>
    <scope>NUCLEOTIDE SEQUENCE [LARGE SCALE GENOMIC DNA]</scope>
    <source>
        <strain evidence="1 2">MARC-MIP3H16</strain>
    </source>
</reference>
<dbReference type="Proteomes" id="UP000239861">
    <property type="component" value="Unassembled WGS sequence"/>
</dbReference>
<protein>
    <submittedName>
        <fullName evidence="1">Uncharacterized protein</fullName>
    </submittedName>
</protein>
<gene>
    <name evidence="1" type="ORF">B0F89_11044</name>
</gene>